<evidence type="ECO:0000313" key="2">
    <source>
        <dbReference type="Proteomes" id="UP001501758"/>
    </source>
</evidence>
<protein>
    <submittedName>
        <fullName evidence="1">Uncharacterized protein</fullName>
    </submittedName>
</protein>
<sequence length="147" mass="16977">MPKVIIFSSQKIIDDLVDKTNYLSLADYTIFFEEINELINIDFNQDVTVLTLHQVIRFRERLKELLLNLISEKNILPTGLSRNGLEKFLRNNPRKLVVVLGEIISIGGKGLKLPLIDNKIVIYNKLLLILDDCLIKDKSFYIQVFDS</sequence>
<dbReference type="Proteomes" id="UP001501758">
    <property type="component" value="Unassembled WGS sequence"/>
</dbReference>
<name>A0ABP3TVU9_9FLAO</name>
<keyword evidence="2" id="KW-1185">Reference proteome</keyword>
<reference evidence="2" key="1">
    <citation type="journal article" date="2019" name="Int. J. Syst. Evol. Microbiol.">
        <title>The Global Catalogue of Microorganisms (GCM) 10K type strain sequencing project: providing services to taxonomists for standard genome sequencing and annotation.</title>
        <authorList>
            <consortium name="The Broad Institute Genomics Platform"/>
            <consortium name="The Broad Institute Genome Sequencing Center for Infectious Disease"/>
            <person name="Wu L."/>
            <person name="Ma J."/>
        </authorList>
    </citation>
    <scope>NUCLEOTIDE SEQUENCE [LARGE SCALE GENOMIC DNA]</scope>
    <source>
        <strain evidence="2">JCM 15974</strain>
    </source>
</reference>
<dbReference type="RefSeq" id="WP_343911498.1">
    <property type="nucleotide sequence ID" value="NZ_BAAAGE010000001.1"/>
</dbReference>
<evidence type="ECO:0000313" key="1">
    <source>
        <dbReference type="EMBL" id="GAA0716605.1"/>
    </source>
</evidence>
<organism evidence="1 2">
    <name type="scientific">Aquimarina litoralis</name>
    <dbReference type="NCBI Taxonomy" id="584605"/>
    <lineage>
        <taxon>Bacteria</taxon>
        <taxon>Pseudomonadati</taxon>
        <taxon>Bacteroidota</taxon>
        <taxon>Flavobacteriia</taxon>
        <taxon>Flavobacteriales</taxon>
        <taxon>Flavobacteriaceae</taxon>
        <taxon>Aquimarina</taxon>
    </lineage>
</organism>
<dbReference type="EMBL" id="BAAAGE010000001">
    <property type="protein sequence ID" value="GAA0716605.1"/>
    <property type="molecule type" value="Genomic_DNA"/>
</dbReference>
<accession>A0ABP3TVU9</accession>
<gene>
    <name evidence="1" type="ORF">GCM10009430_12460</name>
</gene>
<comment type="caution">
    <text evidence="1">The sequence shown here is derived from an EMBL/GenBank/DDBJ whole genome shotgun (WGS) entry which is preliminary data.</text>
</comment>
<proteinExistence type="predicted"/>